<keyword evidence="1" id="KW-0812">Transmembrane</keyword>
<feature type="transmembrane region" description="Helical" evidence="1">
    <location>
        <begin position="21"/>
        <end position="41"/>
    </location>
</feature>
<name>A0A484HER7_9BACT</name>
<sequence length="135" mass="15066">MSNKQAHLDMIQAVVNRLAHCSFLLKGWSVILASALFALGARGHNPVFAALAGFPALAFWGLDGYFLRQERLFRKLYDHVRLLNEADVDFSMDVSGLQSQVDPWLRVAFSKTLSAFHGVVAASILIVWIFIFTRG</sequence>
<feature type="transmembrane region" description="Helical" evidence="1">
    <location>
        <begin position="47"/>
        <end position="67"/>
    </location>
</feature>
<dbReference type="EMBL" id="CAACVI010000012">
    <property type="protein sequence ID" value="VEN73730.1"/>
    <property type="molecule type" value="Genomic_DNA"/>
</dbReference>
<gene>
    <name evidence="2" type="ORF">EPICR_20199</name>
</gene>
<dbReference type="AlphaFoldDB" id="A0A484HER7"/>
<protein>
    <submittedName>
        <fullName evidence="2">Uncharacterized protein</fullName>
    </submittedName>
</protein>
<reference evidence="2" key="1">
    <citation type="submission" date="2019-01" db="EMBL/GenBank/DDBJ databases">
        <authorList>
            <consortium name="Genoscope - CEA"/>
            <person name="William W."/>
        </authorList>
    </citation>
    <scope>NUCLEOTIDE SEQUENCE</scope>
    <source>
        <strain evidence="2">CR-1</strain>
    </source>
</reference>
<keyword evidence="1" id="KW-0472">Membrane</keyword>
<organism evidence="2">
    <name type="scientific">uncultured Desulfobacteraceae bacterium</name>
    <dbReference type="NCBI Taxonomy" id="218296"/>
    <lineage>
        <taxon>Bacteria</taxon>
        <taxon>Pseudomonadati</taxon>
        <taxon>Thermodesulfobacteriota</taxon>
        <taxon>Desulfobacteria</taxon>
        <taxon>Desulfobacterales</taxon>
        <taxon>Desulfobacteraceae</taxon>
        <taxon>environmental samples</taxon>
    </lineage>
</organism>
<keyword evidence="1" id="KW-1133">Transmembrane helix</keyword>
<evidence type="ECO:0000256" key="1">
    <source>
        <dbReference type="SAM" id="Phobius"/>
    </source>
</evidence>
<proteinExistence type="predicted"/>
<accession>A0A484HER7</accession>
<evidence type="ECO:0000313" key="2">
    <source>
        <dbReference type="EMBL" id="VEN73730.1"/>
    </source>
</evidence>
<feature type="transmembrane region" description="Helical" evidence="1">
    <location>
        <begin position="113"/>
        <end position="132"/>
    </location>
</feature>